<dbReference type="CDD" id="cd02248">
    <property type="entry name" value="Peptidase_C1A"/>
    <property type="match status" value="1"/>
</dbReference>
<evidence type="ECO:0000256" key="4">
    <source>
        <dbReference type="ARBA" id="ARBA00023180"/>
    </source>
</evidence>
<dbReference type="SMART" id="SM00645">
    <property type="entry name" value="Pept_C1"/>
    <property type="match status" value="1"/>
</dbReference>
<dbReference type="Proteomes" id="UP000002173">
    <property type="component" value="Unassembled WGS sequence"/>
</dbReference>
<comment type="caution">
    <text evidence="8">The sequence shown here is derived from an EMBL/GenBank/DDBJ whole genome shotgun (WGS) entry which is preliminary data.</text>
</comment>
<reference evidence="9" key="3">
    <citation type="journal article" date="2021" name="Int. J. Parasitol.">
        <title>Comparative analysis of gene expression between Babesia bovis blood stages and kinetes allowed by improved genome annotation.</title>
        <authorList>
            <person name="Ueti M.W."/>
            <person name="Johnson W.C."/>
            <person name="Kappmeyer L.S."/>
            <person name="Herndon D.R."/>
            <person name="Mousel M.R."/>
            <person name="Reif K.E."/>
            <person name="Taus N.S."/>
            <person name="Ifeonu O.O."/>
            <person name="Silva J.C."/>
            <person name="Suarez C.E."/>
            <person name="Brayton K.A."/>
        </authorList>
    </citation>
    <scope>NUCLEOTIDE SEQUENCE [LARGE SCALE GENOMIC DNA]</scope>
</reference>
<dbReference type="InterPro" id="IPR038765">
    <property type="entry name" value="Papain-like_cys_pep_sf"/>
</dbReference>
<evidence type="ECO:0000259" key="6">
    <source>
        <dbReference type="SMART" id="SM00645"/>
    </source>
</evidence>
<dbReference type="Gene3D" id="3.90.70.10">
    <property type="entry name" value="Cysteine proteinases"/>
    <property type="match status" value="1"/>
</dbReference>
<comment type="similarity">
    <text evidence="1">Belongs to the peptidase C1 family.</text>
</comment>
<dbReference type="PROSITE" id="PS00640">
    <property type="entry name" value="THIOL_PROTEASE_ASN"/>
    <property type="match status" value="1"/>
</dbReference>
<feature type="domain" description="Peptidase C1A papain C-terminal" evidence="6">
    <location>
        <begin position="226"/>
        <end position="434"/>
    </location>
</feature>
<keyword evidence="5" id="KW-1133">Transmembrane helix</keyword>
<evidence type="ECO:0000313" key="9">
    <source>
        <dbReference type="Proteomes" id="UP000002173"/>
    </source>
</evidence>
<evidence type="ECO:0000313" key="8">
    <source>
        <dbReference type="EMBL" id="EDO08563.1"/>
    </source>
</evidence>
<keyword evidence="5" id="KW-0472">Membrane</keyword>
<dbReference type="InterPro" id="IPR025660">
    <property type="entry name" value="Pept_his_AS"/>
</dbReference>
<dbReference type="RefSeq" id="XP_001612131.1">
    <property type="nucleotide sequence ID" value="XM_001612081.1"/>
</dbReference>
<dbReference type="PROSITE" id="PS00639">
    <property type="entry name" value="THIOL_PROTEASE_HIS"/>
    <property type="match status" value="1"/>
</dbReference>
<dbReference type="SMART" id="SM00848">
    <property type="entry name" value="Inhibitor_I29"/>
    <property type="match status" value="1"/>
</dbReference>
<sequence>MDVYEPIGDDLPERENRLKLQDLYQRFCAFLRRGSAFVHLCTAAAVFLFAFGIFAVIGKSSGPSDWEIAIRNELLHRNFENHATVLGEYSEDPAAIIVEALKRDQVLIGASTAVELYIQFNDFNRDFKRHDNSISEKIERFATFYRNVTRIREFNMNVHKTYTMKINQFADMTPEQFMSLQGTRASKIRVSKGIPDSQVAAVGNQKGPNLKSEVRQTGNRFADISPEDFIDLRKDNYMTPVKDQGNCGSCWAFSLIGVAEPFFKHKRDIDVVLSEQNLVDCVKECHGCDYGNSYFAYEYIRDHGVYRLASYPYTAKSGPCVEPLNEPRLTISRFGLSENPDLPQLLKQYGPLTVYVAVNVDWQFYSSGILDSCADEINHAVVLAGVGQDDDGPFWLIKNSWGTSWGEEGYVRLARGSSAFDNECGLAHMALYASA</sequence>
<dbReference type="MEROPS" id="C01.079"/>
<accession>A7APS9</accession>
<feature type="domain" description="Cathepsin propeptide inhibitor" evidence="7">
    <location>
        <begin position="120"/>
        <end position="177"/>
    </location>
</feature>
<dbReference type="InterPro" id="IPR000668">
    <property type="entry name" value="Peptidase_C1A_C"/>
</dbReference>
<dbReference type="InterPro" id="IPR039417">
    <property type="entry name" value="Peptidase_C1A_papain-like"/>
</dbReference>
<evidence type="ECO:0000256" key="3">
    <source>
        <dbReference type="ARBA" id="ARBA00023157"/>
    </source>
</evidence>
<dbReference type="AlphaFoldDB" id="A7APS9"/>
<dbReference type="Pfam" id="PF08246">
    <property type="entry name" value="Inhibitor_I29"/>
    <property type="match status" value="1"/>
</dbReference>
<keyword evidence="3" id="KW-1015">Disulfide bond</keyword>
<dbReference type="EMBL" id="AAXT01000001">
    <property type="protein sequence ID" value="EDO08563.1"/>
    <property type="molecule type" value="Genomic_DNA"/>
</dbReference>
<keyword evidence="9" id="KW-1185">Reference proteome</keyword>
<evidence type="ECO:0000256" key="2">
    <source>
        <dbReference type="ARBA" id="ARBA00023145"/>
    </source>
</evidence>
<evidence type="ECO:0000256" key="5">
    <source>
        <dbReference type="SAM" id="Phobius"/>
    </source>
</evidence>
<keyword evidence="8" id="KW-0645">Protease</keyword>
<reference evidence="9" key="2">
    <citation type="journal article" date="2020" name="Data Brief">
        <title>Transcriptome dataset of Babesia bovis life stages within vertebrate and invertebrate hosts.</title>
        <authorList>
            <person name="Ueti M.W."/>
            <person name="Johnson W.C."/>
            <person name="Kappmeyer L.S."/>
            <person name="Herndon D.R."/>
            <person name="Mousel M.R."/>
            <person name="Reif K.E."/>
            <person name="Taus N.S."/>
            <person name="Ifeonu O.O."/>
            <person name="Silva J.C."/>
            <person name="Suarez C.E."/>
            <person name="Brayton K.A."/>
        </authorList>
    </citation>
    <scope>NUCLEOTIDE SEQUENCE [LARGE SCALE GENOMIC DNA]</scope>
</reference>
<dbReference type="PANTHER" id="PTHR12411">
    <property type="entry name" value="CYSTEINE PROTEASE FAMILY C1-RELATED"/>
    <property type="match status" value="1"/>
</dbReference>
<feature type="transmembrane region" description="Helical" evidence="5">
    <location>
        <begin position="36"/>
        <end position="57"/>
    </location>
</feature>
<dbReference type="KEGG" id="bbo:BBOV_III010070"/>
<dbReference type="GO" id="GO:0008234">
    <property type="term" value="F:cysteine-type peptidase activity"/>
    <property type="evidence" value="ECO:0007669"/>
    <property type="project" value="InterPro"/>
</dbReference>
<reference evidence="8 9" key="1">
    <citation type="journal article" date="2007" name="PLoS Pathog.">
        <title>Genome sequence of Babesia bovis and comparative analysis of apicomplexan hemoprotozoa.</title>
        <authorList>
            <person name="Brayton K.A."/>
            <person name="Lau A.O.T."/>
            <person name="Herndon D.R."/>
            <person name="Hannick L."/>
            <person name="Kappmeyer L.S."/>
            <person name="Berens S.J."/>
            <person name="Bidwell S.L."/>
            <person name="Brown W.C."/>
            <person name="Crabtree J."/>
            <person name="Fadrosh D."/>
            <person name="Feldblum T."/>
            <person name="Forberger H.A."/>
            <person name="Haas B.J."/>
            <person name="Howell J.M."/>
            <person name="Khouri H."/>
            <person name="Koo H."/>
            <person name="Mann D.J."/>
            <person name="Norimine J."/>
            <person name="Paulsen I.T."/>
            <person name="Radune D."/>
            <person name="Ren Q."/>
            <person name="Smith R.K. Jr."/>
            <person name="Suarez C.E."/>
            <person name="White O."/>
            <person name="Wortman J.R."/>
            <person name="Knowles D.P. Jr."/>
            <person name="McElwain T.F."/>
            <person name="Nene V.M."/>
        </authorList>
    </citation>
    <scope>NUCLEOTIDE SEQUENCE [LARGE SCALE GENOMIC DNA]</scope>
    <source>
        <strain evidence="8">T2Bo</strain>
    </source>
</reference>
<dbReference type="Pfam" id="PF00112">
    <property type="entry name" value="Peptidase_C1"/>
    <property type="match status" value="1"/>
</dbReference>
<dbReference type="SUPFAM" id="SSF54001">
    <property type="entry name" value="Cysteine proteinases"/>
    <property type="match status" value="1"/>
</dbReference>
<keyword evidence="2" id="KW-0865">Zymogen</keyword>
<dbReference type="InterPro" id="IPR013128">
    <property type="entry name" value="Peptidase_C1A"/>
</dbReference>
<organism evidence="8 9">
    <name type="scientific">Babesia bovis</name>
    <dbReference type="NCBI Taxonomy" id="5865"/>
    <lineage>
        <taxon>Eukaryota</taxon>
        <taxon>Sar</taxon>
        <taxon>Alveolata</taxon>
        <taxon>Apicomplexa</taxon>
        <taxon>Aconoidasida</taxon>
        <taxon>Piroplasmida</taxon>
        <taxon>Babesiidae</taxon>
        <taxon>Babesia</taxon>
    </lineage>
</organism>
<dbReference type="eggNOG" id="KOG1543">
    <property type="taxonomic scope" value="Eukaryota"/>
</dbReference>
<dbReference type="OMA" id="EKGNHWI"/>
<dbReference type="GeneID" id="5480387"/>
<keyword evidence="4" id="KW-0325">Glycoprotein</keyword>
<dbReference type="VEuPathDB" id="PiroplasmaDB:BBOV_III010070"/>
<dbReference type="InterPro" id="IPR013201">
    <property type="entry name" value="Prot_inhib_I29"/>
</dbReference>
<dbReference type="PRINTS" id="PR00705">
    <property type="entry name" value="PAPAIN"/>
</dbReference>
<protein>
    <submittedName>
        <fullName evidence="8">Papain family cysteine protease containing protein</fullName>
    </submittedName>
</protein>
<dbReference type="STRING" id="5865.A7APS9"/>
<evidence type="ECO:0000259" key="7">
    <source>
        <dbReference type="SMART" id="SM00848"/>
    </source>
</evidence>
<keyword evidence="5" id="KW-0812">Transmembrane</keyword>
<keyword evidence="8" id="KW-0378">Hydrolase</keyword>
<dbReference type="GO" id="GO:0006508">
    <property type="term" value="P:proteolysis"/>
    <property type="evidence" value="ECO:0007669"/>
    <property type="project" value="UniProtKB-KW"/>
</dbReference>
<dbReference type="InterPro" id="IPR025661">
    <property type="entry name" value="Pept_asp_AS"/>
</dbReference>
<name>A7APS9_BABBO</name>
<evidence type="ECO:0000256" key="1">
    <source>
        <dbReference type="ARBA" id="ARBA00008455"/>
    </source>
</evidence>
<gene>
    <name evidence="8" type="ORF">BBOV_III010070</name>
</gene>
<dbReference type="InParanoid" id="A7APS9"/>
<proteinExistence type="inferred from homology"/>